<protein>
    <recommendedName>
        <fullName evidence="1">DAC domain-containing protein</fullName>
    </recommendedName>
</protein>
<dbReference type="Pfam" id="PF21752">
    <property type="entry name" value="DACNG"/>
    <property type="match status" value="1"/>
</dbReference>
<dbReference type="RefSeq" id="WP_064007538.1">
    <property type="nucleotide sequence ID" value="NZ_LUUG01000050.1"/>
</dbReference>
<dbReference type="OrthoDB" id="859517at2"/>
<sequence>MAGKVIFLFMWSYQHSYRFGLEYLAEQVIKTLGINIKPKVLVVGARRPKSNNRNPVCVEPEDGEWSVNLFSGLLDSIETIYKSHPNQNLIYSNSEIAMREKPELMHRDSVRAAVKQSLREYDTQQQVHSFCGMAYPVEDYYVVPVVQVPEFVFGLYPPLRNEIGDRTFSAHPSFIHAAMSVLLGEATAELAQPNPGYGGPSIGSRTAKEIVRQAASIFLRTPVLALKNQGYHFDLFEQFNSISSLMYEGTKGTGRLLLVHPENPAIDYDLRLVDPVPFREHRWARKILQMASDDIMLVADCEKIHGLGKLKANCDSSQQDAFIIDFLDHYYWQLRSGNQVLLQCRYGEPKLPQEPVSQDRFIDNYSRLFPQTSSAQQNHIWRIFNIAIQQNHGCMILVATDAIDEVQRLAQQGTVIKPTLLTEELFYRVSGIDGTIIISPDGICHAIGVILDGPANEDCTPSRGSRFNSGIRYVKASHARRLAIVISDDHTVDIIPMLRPRINRNEIIQVIESLELATTDNYHKSQNWLDEHRFYLDADMCERANNALQRIKSIPNELYEIRYITNHFEPHAEMDESYFLPTY</sequence>
<evidence type="ECO:0000259" key="1">
    <source>
        <dbReference type="PROSITE" id="PS51794"/>
    </source>
</evidence>
<feature type="domain" description="DAC" evidence="1">
    <location>
        <begin position="358"/>
        <end position="509"/>
    </location>
</feature>
<name>A0A177MRR1_METMH</name>
<evidence type="ECO:0000313" key="3">
    <source>
        <dbReference type="Proteomes" id="UP000078090"/>
    </source>
</evidence>
<dbReference type="SUPFAM" id="SSF143597">
    <property type="entry name" value="YojJ-like"/>
    <property type="match status" value="1"/>
</dbReference>
<dbReference type="InterPro" id="IPR048555">
    <property type="entry name" value="DACNH"/>
</dbReference>
<evidence type="ECO:0000313" key="2">
    <source>
        <dbReference type="EMBL" id="OAI07570.1"/>
    </source>
</evidence>
<dbReference type="Pfam" id="PF21750">
    <property type="entry name" value="DACNH"/>
    <property type="match status" value="1"/>
</dbReference>
<organism evidence="2 3">
    <name type="scientific">Methylomonas methanica</name>
    <dbReference type="NCBI Taxonomy" id="421"/>
    <lineage>
        <taxon>Bacteria</taxon>
        <taxon>Pseudomonadati</taxon>
        <taxon>Pseudomonadota</taxon>
        <taxon>Gammaproteobacteria</taxon>
        <taxon>Methylococcales</taxon>
        <taxon>Methylococcaceae</taxon>
        <taxon>Methylomonas</taxon>
    </lineage>
</organism>
<gene>
    <name evidence="2" type="ORF">A1332_08790</name>
</gene>
<comment type="caution">
    <text evidence="2">The sequence shown here is derived from an EMBL/GenBank/DDBJ whole genome shotgun (WGS) entry which is preliminary data.</text>
</comment>
<dbReference type="InterPro" id="IPR048554">
    <property type="entry name" value="DACNG"/>
</dbReference>
<dbReference type="Proteomes" id="UP000078090">
    <property type="component" value="Unassembled WGS sequence"/>
</dbReference>
<dbReference type="AlphaFoldDB" id="A0A177MRR1"/>
<dbReference type="EMBL" id="LUUG01000050">
    <property type="protein sequence ID" value="OAI07570.1"/>
    <property type="molecule type" value="Genomic_DNA"/>
</dbReference>
<accession>A0A177MRR1</accession>
<reference evidence="2 3" key="1">
    <citation type="submission" date="2016-03" db="EMBL/GenBank/DDBJ databases">
        <authorList>
            <person name="Ploux O."/>
        </authorList>
    </citation>
    <scope>NUCLEOTIDE SEQUENCE [LARGE SCALE GENOMIC DNA]</scope>
    <source>
        <strain evidence="2 3">R-45363</strain>
    </source>
</reference>
<proteinExistence type="predicted"/>
<dbReference type="InterPro" id="IPR003390">
    <property type="entry name" value="DNA_integrity_scan_DisA_N"/>
</dbReference>
<dbReference type="Gene3D" id="3.40.1700.10">
    <property type="entry name" value="DNA integrity scanning protein, DisA, N-terminal domain"/>
    <property type="match status" value="1"/>
</dbReference>
<dbReference type="InterPro" id="IPR036888">
    <property type="entry name" value="DNA_integrity_DisA_N_sf"/>
</dbReference>
<dbReference type="PROSITE" id="PS51794">
    <property type="entry name" value="DAC"/>
    <property type="match status" value="1"/>
</dbReference>